<dbReference type="EMBL" id="MCGO01000006">
    <property type="protein sequence ID" value="ORY50914.1"/>
    <property type="molecule type" value="Genomic_DNA"/>
</dbReference>
<comment type="caution">
    <text evidence="2">The sequence shown here is derived from an EMBL/GenBank/DDBJ whole genome shotgun (WGS) entry which is preliminary data.</text>
</comment>
<dbReference type="STRING" id="329046.A0A1Y2CVS1"/>
<keyword evidence="1" id="KW-0472">Membrane</keyword>
<dbReference type="AlphaFoldDB" id="A0A1Y2CVS1"/>
<proteinExistence type="predicted"/>
<dbReference type="OrthoDB" id="29773at2759"/>
<feature type="transmembrane region" description="Helical" evidence="1">
    <location>
        <begin position="179"/>
        <end position="199"/>
    </location>
</feature>
<keyword evidence="1" id="KW-0812">Transmembrane</keyword>
<reference evidence="2 3" key="1">
    <citation type="submission" date="2016-07" db="EMBL/GenBank/DDBJ databases">
        <title>Pervasive Adenine N6-methylation of Active Genes in Fungi.</title>
        <authorList>
            <consortium name="DOE Joint Genome Institute"/>
            <person name="Mondo S.J."/>
            <person name="Dannebaum R.O."/>
            <person name="Kuo R.C."/>
            <person name="Labutti K."/>
            <person name="Haridas S."/>
            <person name="Kuo A."/>
            <person name="Salamov A."/>
            <person name="Ahrendt S.R."/>
            <person name="Lipzen A."/>
            <person name="Sullivan W."/>
            <person name="Andreopoulos W.B."/>
            <person name="Clum A."/>
            <person name="Lindquist E."/>
            <person name="Daum C."/>
            <person name="Ramamoorthy G.K."/>
            <person name="Gryganskyi A."/>
            <person name="Culley D."/>
            <person name="Magnuson J.K."/>
            <person name="James T.Y."/>
            <person name="O'Malley M.A."/>
            <person name="Stajich J.E."/>
            <person name="Spatafora J.W."/>
            <person name="Visel A."/>
            <person name="Grigoriev I.V."/>
        </authorList>
    </citation>
    <scope>NUCLEOTIDE SEQUENCE [LARGE SCALE GENOMIC DNA]</scope>
    <source>
        <strain evidence="2 3">JEL800</strain>
    </source>
</reference>
<gene>
    <name evidence="2" type="ORF">BCR33DRAFT_498186</name>
</gene>
<accession>A0A1Y2CVS1</accession>
<evidence type="ECO:0000313" key="3">
    <source>
        <dbReference type="Proteomes" id="UP000193642"/>
    </source>
</evidence>
<keyword evidence="3" id="KW-1185">Reference proteome</keyword>
<keyword evidence="1" id="KW-1133">Transmembrane helix</keyword>
<evidence type="ECO:0000256" key="1">
    <source>
        <dbReference type="SAM" id="Phobius"/>
    </source>
</evidence>
<protein>
    <submittedName>
        <fullName evidence="2">Uncharacterized protein</fullName>
    </submittedName>
</protein>
<feature type="transmembrane region" description="Helical" evidence="1">
    <location>
        <begin position="149"/>
        <end position="167"/>
    </location>
</feature>
<dbReference type="Proteomes" id="UP000193642">
    <property type="component" value="Unassembled WGS sequence"/>
</dbReference>
<feature type="transmembrane region" description="Helical" evidence="1">
    <location>
        <begin position="36"/>
        <end position="57"/>
    </location>
</feature>
<feature type="transmembrane region" description="Helical" evidence="1">
    <location>
        <begin position="108"/>
        <end position="137"/>
    </location>
</feature>
<organism evidence="2 3">
    <name type="scientific">Rhizoclosmatium globosum</name>
    <dbReference type="NCBI Taxonomy" id="329046"/>
    <lineage>
        <taxon>Eukaryota</taxon>
        <taxon>Fungi</taxon>
        <taxon>Fungi incertae sedis</taxon>
        <taxon>Chytridiomycota</taxon>
        <taxon>Chytridiomycota incertae sedis</taxon>
        <taxon>Chytridiomycetes</taxon>
        <taxon>Chytridiales</taxon>
        <taxon>Chytriomycetaceae</taxon>
        <taxon>Rhizoclosmatium</taxon>
    </lineage>
</organism>
<sequence>MITDERRVLLFQLLFLGTGVISTIGAQWVKYRGAANSISFVTSLCQFMGMILVAALPPPKTLLAKPRTLTVQPSGSFLDRIKSHLSLYGPVSIKGAALLSTLEVSGNLINVAGMFLTGSGLYMVIYSSIVVFTAMFSKLLLPSSRQLNTTQWISVFAICFGLAITAIESSGHHDKSGEAVLLGIVICLVGTGLHSLVYVGTDHLLATEASTPIRSLFMSGCSRRCLPWHYAIYLDSNTPDSSSVCT</sequence>
<evidence type="ECO:0000313" key="2">
    <source>
        <dbReference type="EMBL" id="ORY50914.1"/>
    </source>
</evidence>
<name>A0A1Y2CVS1_9FUNG</name>